<dbReference type="AlphaFoldDB" id="A0A0R2EE37"/>
<comment type="caution">
    <text evidence="1">The sequence shown here is derived from an EMBL/GenBank/DDBJ whole genome shotgun (WGS) entry which is preliminary data.</text>
</comment>
<gene>
    <name evidence="1" type="ORF">FD00_GL002055</name>
</gene>
<reference evidence="1 2" key="1">
    <citation type="journal article" date="2015" name="Genome Announc.">
        <title>Expanding the biotechnology potential of lactobacilli through comparative genomics of 213 strains and associated genera.</title>
        <authorList>
            <person name="Sun Z."/>
            <person name="Harris H.M."/>
            <person name="McCann A."/>
            <person name="Guo C."/>
            <person name="Argimon S."/>
            <person name="Zhang W."/>
            <person name="Yang X."/>
            <person name="Jeffery I.B."/>
            <person name="Cooney J.C."/>
            <person name="Kagawa T.F."/>
            <person name="Liu W."/>
            <person name="Song Y."/>
            <person name="Salvetti E."/>
            <person name="Wrobel A."/>
            <person name="Rasinkangas P."/>
            <person name="Parkhill J."/>
            <person name="Rea M.C."/>
            <person name="O'Sullivan O."/>
            <person name="Ritari J."/>
            <person name="Douillard F.P."/>
            <person name="Paul Ross R."/>
            <person name="Yang R."/>
            <person name="Briner A.E."/>
            <person name="Felis G.E."/>
            <person name="de Vos W.M."/>
            <person name="Barrangou R."/>
            <person name="Klaenhammer T.R."/>
            <person name="Caufield P.W."/>
            <person name="Cui Y."/>
            <person name="Zhang H."/>
            <person name="O'Toole P.W."/>
        </authorList>
    </citation>
    <scope>NUCLEOTIDE SEQUENCE [LARGE SCALE GENOMIC DNA]</scope>
    <source>
        <strain evidence="1 2">DSM 20444</strain>
    </source>
</reference>
<organism evidence="1 2">
    <name type="scientific">Liquorilactobacillus mali KCTC 3596 = DSM 20444</name>
    <dbReference type="NCBI Taxonomy" id="1046596"/>
    <lineage>
        <taxon>Bacteria</taxon>
        <taxon>Bacillati</taxon>
        <taxon>Bacillota</taxon>
        <taxon>Bacilli</taxon>
        <taxon>Lactobacillales</taxon>
        <taxon>Lactobacillaceae</taxon>
        <taxon>Liquorilactobacillus</taxon>
    </lineage>
</organism>
<dbReference type="Proteomes" id="UP000050898">
    <property type="component" value="Unassembled WGS sequence"/>
</dbReference>
<accession>A0A0R2EE37</accession>
<dbReference type="EMBL" id="AYYH01000006">
    <property type="protein sequence ID" value="KRN10812.1"/>
    <property type="molecule type" value="Genomic_DNA"/>
</dbReference>
<protein>
    <submittedName>
        <fullName evidence="1">Uncharacterized protein</fullName>
    </submittedName>
</protein>
<sequence>MSPLAKKLGLNANYFRDFTKGDKRISEERLDLLEELLNDLYGSLLVDEVPQNRIEFNDFINTLSDSLIYKEIIR</sequence>
<evidence type="ECO:0000313" key="2">
    <source>
        <dbReference type="Proteomes" id="UP000050898"/>
    </source>
</evidence>
<evidence type="ECO:0000313" key="1">
    <source>
        <dbReference type="EMBL" id="KRN10812.1"/>
    </source>
</evidence>
<dbReference type="PATRIC" id="fig|1046596.6.peg.2158"/>
<proteinExistence type="predicted"/>
<name>A0A0R2EE37_9LACO</name>
<keyword evidence="2" id="KW-1185">Reference proteome</keyword>